<dbReference type="OrthoDB" id="4843387at2759"/>
<keyword evidence="2" id="KW-1185">Reference proteome</keyword>
<evidence type="ECO:0008006" key="3">
    <source>
        <dbReference type="Google" id="ProtNLM"/>
    </source>
</evidence>
<gene>
    <name evidence="1" type="ORF">AVEN_215590_1</name>
</gene>
<dbReference type="Gene3D" id="3.30.420.10">
    <property type="entry name" value="Ribonuclease H-like superfamily/Ribonuclease H"/>
    <property type="match status" value="1"/>
</dbReference>
<sequence>MDEWKRVAWSDESRFLVHHVDGCVIRRLPGELLPPLVQKAIHRLVAVVLCFGGRLMVGSGTRSCGRTAHESLELSTISISNIIAYQLHPYMAFVVPTGNGIFLQDNGPCHKAWIMLE</sequence>
<dbReference type="Proteomes" id="UP000499080">
    <property type="component" value="Unassembled WGS sequence"/>
</dbReference>
<dbReference type="InterPro" id="IPR036397">
    <property type="entry name" value="RNaseH_sf"/>
</dbReference>
<reference evidence="1 2" key="1">
    <citation type="journal article" date="2019" name="Sci. Rep.">
        <title>Orb-weaving spider Araneus ventricosus genome elucidates the spidroin gene catalogue.</title>
        <authorList>
            <person name="Kono N."/>
            <person name="Nakamura H."/>
            <person name="Ohtoshi R."/>
            <person name="Moran D.A.P."/>
            <person name="Shinohara A."/>
            <person name="Yoshida Y."/>
            <person name="Fujiwara M."/>
            <person name="Mori M."/>
            <person name="Tomita M."/>
            <person name="Arakawa K."/>
        </authorList>
    </citation>
    <scope>NUCLEOTIDE SEQUENCE [LARGE SCALE GENOMIC DNA]</scope>
</reference>
<dbReference type="GO" id="GO:0003676">
    <property type="term" value="F:nucleic acid binding"/>
    <property type="evidence" value="ECO:0007669"/>
    <property type="project" value="InterPro"/>
</dbReference>
<comment type="caution">
    <text evidence="1">The sequence shown here is derived from an EMBL/GenBank/DDBJ whole genome shotgun (WGS) entry which is preliminary data.</text>
</comment>
<accession>A0A4Y2S996</accession>
<organism evidence="1 2">
    <name type="scientific">Araneus ventricosus</name>
    <name type="common">Orbweaver spider</name>
    <name type="synonym">Epeira ventricosa</name>
    <dbReference type="NCBI Taxonomy" id="182803"/>
    <lineage>
        <taxon>Eukaryota</taxon>
        <taxon>Metazoa</taxon>
        <taxon>Ecdysozoa</taxon>
        <taxon>Arthropoda</taxon>
        <taxon>Chelicerata</taxon>
        <taxon>Arachnida</taxon>
        <taxon>Araneae</taxon>
        <taxon>Araneomorphae</taxon>
        <taxon>Entelegynae</taxon>
        <taxon>Araneoidea</taxon>
        <taxon>Araneidae</taxon>
        <taxon>Araneus</taxon>
    </lineage>
</organism>
<evidence type="ECO:0000313" key="2">
    <source>
        <dbReference type="Proteomes" id="UP000499080"/>
    </source>
</evidence>
<dbReference type="EMBL" id="BGPR01020343">
    <property type="protein sequence ID" value="GBN84413.1"/>
    <property type="molecule type" value="Genomic_DNA"/>
</dbReference>
<dbReference type="AlphaFoldDB" id="A0A4Y2S996"/>
<name>A0A4Y2S996_ARAVE</name>
<evidence type="ECO:0000313" key="1">
    <source>
        <dbReference type="EMBL" id="GBN84413.1"/>
    </source>
</evidence>
<protein>
    <recommendedName>
        <fullName evidence="3">Transposable element Tc1 transposase</fullName>
    </recommendedName>
</protein>
<proteinExistence type="predicted"/>